<dbReference type="Proteomes" id="UP000005945">
    <property type="component" value="Unassembled WGS sequence"/>
</dbReference>
<evidence type="ECO:0000313" key="2">
    <source>
        <dbReference type="Proteomes" id="UP000005945"/>
    </source>
</evidence>
<reference evidence="1 2" key="2">
    <citation type="submission" date="2007-09" db="EMBL/GenBank/DDBJ databases">
        <authorList>
            <person name="Fulton L."/>
            <person name="Clifton S."/>
            <person name="Fulton B."/>
            <person name="Xu J."/>
            <person name="Minx P."/>
            <person name="Pepin K.H."/>
            <person name="Johnson M."/>
            <person name="Thiruvilangam P."/>
            <person name="Bhonagiri V."/>
            <person name="Nash W.E."/>
            <person name="Mardis E.R."/>
            <person name="Wilson R.K."/>
        </authorList>
    </citation>
    <scope>NUCLEOTIDE SEQUENCE [LARGE SCALE GENOMIC DNA]</scope>
    <source>
        <strain evidence="1 2">M21/2</strain>
    </source>
</reference>
<dbReference type="AlphaFoldDB" id="A8S7L4"/>
<dbReference type="HOGENOM" id="CLU_3153043_0_0_9"/>
<reference evidence="1 2" key="1">
    <citation type="submission" date="2007-09" db="EMBL/GenBank/DDBJ databases">
        <title>Draft genome sequence of Faecalibacterium prausnitzii M21/2.</title>
        <authorList>
            <person name="Sudarsanam P."/>
            <person name="Ley R."/>
            <person name="Guruge J."/>
            <person name="Turnbaugh P.J."/>
            <person name="Mahowald M."/>
            <person name="Liep D."/>
            <person name="Gordon J."/>
        </authorList>
    </citation>
    <scope>NUCLEOTIDE SEQUENCE [LARGE SCALE GENOMIC DNA]</scope>
    <source>
        <strain evidence="1 2">M21/2</strain>
    </source>
</reference>
<name>A8S7L4_9FIRM</name>
<gene>
    <name evidence="1" type="ORF">FAEPRAM212_00503</name>
</gene>
<accession>A8S7L4</accession>
<protein>
    <submittedName>
        <fullName evidence="1">Uncharacterized protein</fullName>
    </submittedName>
</protein>
<dbReference type="EMBL" id="ABED02000017">
    <property type="protein sequence ID" value="EDP22723.1"/>
    <property type="molecule type" value="Genomic_DNA"/>
</dbReference>
<organism evidence="1 2">
    <name type="scientific">Faecalibacterium prausnitzii M21/2</name>
    <dbReference type="NCBI Taxonomy" id="411485"/>
    <lineage>
        <taxon>Bacteria</taxon>
        <taxon>Bacillati</taxon>
        <taxon>Bacillota</taxon>
        <taxon>Clostridia</taxon>
        <taxon>Eubacteriales</taxon>
        <taxon>Oscillospiraceae</taxon>
        <taxon>Faecalibacterium</taxon>
    </lineage>
</organism>
<evidence type="ECO:0000313" key="1">
    <source>
        <dbReference type="EMBL" id="EDP22723.1"/>
    </source>
</evidence>
<proteinExistence type="predicted"/>
<comment type="caution">
    <text evidence="1">The sequence shown here is derived from an EMBL/GenBank/DDBJ whole genome shotgun (WGS) entry which is preliminary data.</text>
</comment>
<sequence length="48" mass="5611">MFNDHRGHKNTLLNLYRTFYRVLICGLARPVGAQRDFFTEKLAQQASL</sequence>